<dbReference type="InterPro" id="IPR048535">
    <property type="entry name" value="RRN6_beta-prop"/>
</dbReference>
<feature type="region of interest" description="Disordered" evidence="1">
    <location>
        <begin position="977"/>
        <end position="1131"/>
    </location>
</feature>
<feature type="domain" description="RRN6 K-rich C-terminal" evidence="3">
    <location>
        <begin position="958"/>
        <end position="1131"/>
    </location>
</feature>
<dbReference type="Pfam" id="PF10214">
    <property type="entry name" value="Rrn6_beta-prop"/>
    <property type="match status" value="1"/>
</dbReference>
<feature type="compositionally biased region" description="Basic residues" evidence="1">
    <location>
        <begin position="1119"/>
        <end position="1131"/>
    </location>
</feature>
<name>A0ABR5BC55_CRYGA</name>
<sequence>MSFPPSVNHLVLPRTKGRNNHIHNNQTEYSEDNQFQDDIEEQERDQVDDAVGVGGPTVEFGRQGGVYLQRKRGAWGWLWSVEDRQADLKWRAGKEAIHFFPATQTPEIESDPGLSLKEVIHSSVQYAEDLCLPYERDGLRDVITDILMEEHAVGPSGTSKHAAGPLPKTEEGAFDETQIYQGSIVAVIQNSRGKSARMFVAFPTGEVGHHLNDATALLVRTRTTTHLLNLHPSSTPFSAYVTSTRISELSFSDTECRRHVDVVLDPATWSRALVVDEGGGVWMWWEEKEIRRGRLEKVMNLRKIRDKITDDRDQFFRISFGTQPGTALILSSREATLIDVDSLDHPTTSLITLSGFTRRFTFLEKTALERGSRYTTMCTTHEVFWLDESGKGSPALGFKHEYGVTNMEAIVFPGQGRDQMTTLLYSPSHPFITALTTPKTDPIRFLNPPYALSLPLHQDITVQEFSYLSLNSNRHPPSLLILDQEGGLWCIPLISSRDAHFAADASAGGKEGQKQRQEIVPISAQWDDEVSSLAAKERDREELGVGEGWREKVQVAYKEIDLRWVWLAINQQDIKIFSSEPSASSLSDIGEREEEGESAELMTRNDWVNDDERESGEQAVDKEREGEDVGNEEERDAEARLEETDHEWRDREKRGEIESHEAATNAADIATEEAEKDDDEGDEGDWEDEEGEGEEGLEGKQLQGPGTESWFKPEEFSQYLRELEAPMDGLVTGSELALDMCFPSTSFLGEENVRKWDDAEEDAVLQTLIIHPYAIRSTLGGMDELVLSKLVPISHTLHSKFPSFTESRPPLHLPYQKPSQLYGFLLESFPPCSLRDNLSAAQLTLNLHLSAWIVSSSDYLPLTRAAHDRLIDAAVEEEQRGDEVELFVQATSQLSLNDRTPPLIEFNVVKPKLAPLESRCKSLNTVESESEWEDIHENDEKKKEEKRMERLQTHIARTLNDDWKLGQDPTYWTWTPMGLEGTQWNPDHAIDPTQGDAQQPMGGIAGTQKESDRRIRPLPSSRSHPSLSLSQPRSRVQPPSPPHTSHFHSFSHLIPPSLSTSRSVPSIPSLAQGPRSSPPPTMSQMGIVTSSQPEGESQDQEIGWASTQVERGKFGGKLEKKKKNKKRLGGF</sequence>
<dbReference type="PANTHER" id="PTHR28221">
    <property type="entry name" value="RNA POLYMERASE I-SPECIFIC TRANSCRIPTION INITIATION FACTOR RRN6"/>
    <property type="match status" value="1"/>
</dbReference>
<feature type="region of interest" description="Disordered" evidence="1">
    <location>
        <begin position="925"/>
        <end position="946"/>
    </location>
</feature>
<evidence type="ECO:0000259" key="3">
    <source>
        <dbReference type="Pfam" id="PF20639"/>
    </source>
</evidence>
<feature type="compositionally biased region" description="Basic and acidic residues" evidence="1">
    <location>
        <begin position="637"/>
        <end position="661"/>
    </location>
</feature>
<evidence type="ECO:0000256" key="1">
    <source>
        <dbReference type="SAM" id="MobiDB-lite"/>
    </source>
</evidence>
<reference evidence="4 5" key="1">
    <citation type="submission" date="2015-01" db="EMBL/GenBank/DDBJ databases">
        <title>The Genome Sequence of Cryptococcus gattii CA1873.</title>
        <authorList>
            <consortium name="The Broad Institute Genomics Platform"/>
            <person name="Cuomo C."/>
            <person name="Litvintseva A."/>
            <person name="Chen Y."/>
            <person name="Heitman J."/>
            <person name="Sun S."/>
            <person name="Springer D."/>
            <person name="Dromer F."/>
            <person name="Young S."/>
            <person name="Zeng Q."/>
            <person name="Gargeya S."/>
            <person name="Abouelleil A."/>
            <person name="Alvarado L."/>
            <person name="Chapman S.B."/>
            <person name="Gainer-Dewar J."/>
            <person name="Goldberg J."/>
            <person name="Griggs A."/>
            <person name="Gujja S."/>
            <person name="Hansen M."/>
            <person name="Howarth C."/>
            <person name="Imamovic A."/>
            <person name="Larimer J."/>
            <person name="Murphy C."/>
            <person name="Naylor J."/>
            <person name="Pearson M."/>
            <person name="Priest M."/>
            <person name="Roberts A."/>
            <person name="Saif S."/>
            <person name="Shea T."/>
            <person name="Sykes S."/>
            <person name="Wortman J."/>
            <person name="Nusbaum C."/>
            <person name="Birren B."/>
        </authorList>
    </citation>
    <scope>NUCLEOTIDE SEQUENCE [LARGE SCALE GENOMIC DNA]</scope>
    <source>
        <strain evidence="4 5">CA1873</strain>
    </source>
</reference>
<feature type="compositionally biased region" description="Polar residues" evidence="1">
    <location>
        <begin position="1057"/>
        <end position="1066"/>
    </location>
</feature>
<feature type="compositionally biased region" description="Low complexity" evidence="1">
    <location>
        <begin position="1017"/>
        <end position="1052"/>
    </location>
</feature>
<dbReference type="Pfam" id="PF20639">
    <property type="entry name" value="Rrn6_K-rich"/>
    <property type="match status" value="1"/>
</dbReference>
<evidence type="ECO:0000313" key="4">
    <source>
        <dbReference type="EMBL" id="KIR62588.1"/>
    </source>
</evidence>
<keyword evidence="5" id="KW-1185">Reference proteome</keyword>
<dbReference type="Proteomes" id="UP000053800">
    <property type="component" value="Unassembled WGS sequence"/>
</dbReference>
<feature type="compositionally biased region" description="Polar residues" evidence="1">
    <location>
        <begin position="1082"/>
        <end position="1095"/>
    </location>
</feature>
<feature type="region of interest" description="Disordered" evidence="1">
    <location>
        <begin position="1"/>
        <end position="32"/>
    </location>
</feature>
<dbReference type="InterPro" id="IPR019350">
    <property type="entry name" value="RNA_pol_I-sp_TIF_RRN6-like"/>
</dbReference>
<evidence type="ECO:0000259" key="2">
    <source>
        <dbReference type="Pfam" id="PF10214"/>
    </source>
</evidence>
<evidence type="ECO:0008006" key="6">
    <source>
        <dbReference type="Google" id="ProtNLM"/>
    </source>
</evidence>
<proteinExistence type="predicted"/>
<organism evidence="4 5">
    <name type="scientific">Cryptococcus bacillisporus CA1873</name>
    <dbReference type="NCBI Taxonomy" id="1296111"/>
    <lineage>
        <taxon>Eukaryota</taxon>
        <taxon>Fungi</taxon>
        <taxon>Dikarya</taxon>
        <taxon>Basidiomycota</taxon>
        <taxon>Agaricomycotina</taxon>
        <taxon>Tremellomycetes</taxon>
        <taxon>Tremellales</taxon>
        <taxon>Cryptococcaceae</taxon>
        <taxon>Cryptococcus</taxon>
        <taxon>Cryptococcus gattii species complex</taxon>
    </lineage>
</organism>
<evidence type="ECO:0000313" key="5">
    <source>
        <dbReference type="Proteomes" id="UP000053800"/>
    </source>
</evidence>
<feature type="compositionally biased region" description="Basic and acidic residues" evidence="1">
    <location>
        <begin position="615"/>
        <end position="627"/>
    </location>
</feature>
<gene>
    <name evidence="4" type="ORF">I314_03534</name>
</gene>
<feature type="compositionally biased region" description="Acidic residues" evidence="1">
    <location>
        <begin position="670"/>
        <end position="696"/>
    </location>
</feature>
<feature type="compositionally biased region" description="Basic and acidic residues" evidence="1">
    <location>
        <begin position="933"/>
        <end position="946"/>
    </location>
</feature>
<protein>
    <recommendedName>
        <fullName evidence="6">RNA polymerase I-specific transcription initiation factor RRN6-like protein</fullName>
    </recommendedName>
</protein>
<dbReference type="EMBL" id="KN848896">
    <property type="protein sequence ID" value="KIR62588.1"/>
    <property type="molecule type" value="Genomic_DNA"/>
</dbReference>
<dbReference type="InterPro" id="IPR048536">
    <property type="entry name" value="Rrn6_K-rich"/>
</dbReference>
<accession>A0ABR5BC55</accession>
<feature type="region of interest" description="Disordered" evidence="1">
    <location>
        <begin position="580"/>
        <end position="710"/>
    </location>
</feature>
<dbReference type="PANTHER" id="PTHR28221:SF2">
    <property type="entry name" value="RNA POLYMERASE I-SPECIFIC TRANSCRIPTION INITIATION FACTOR RRN6"/>
    <property type="match status" value="1"/>
</dbReference>
<feature type="domain" description="RRN6 beta-propeller" evidence="2">
    <location>
        <begin position="213"/>
        <end position="439"/>
    </location>
</feature>